<name>A0A915YGN2_9BACT</name>
<dbReference type="GO" id="GO:0004198">
    <property type="term" value="F:calcium-dependent cysteine-type endopeptidase activity"/>
    <property type="evidence" value="ECO:0007669"/>
    <property type="project" value="InterPro"/>
</dbReference>
<dbReference type="InterPro" id="IPR022684">
    <property type="entry name" value="Calpain_cysteine_protease"/>
</dbReference>
<dbReference type="SUPFAM" id="SSF54001">
    <property type="entry name" value="Cysteine proteinases"/>
    <property type="match status" value="1"/>
</dbReference>
<evidence type="ECO:0000256" key="4">
    <source>
        <dbReference type="ARBA" id="ARBA00022807"/>
    </source>
</evidence>
<dbReference type="RefSeq" id="WP_264787980.1">
    <property type="nucleotide sequence ID" value="NZ_AP026867.1"/>
</dbReference>
<evidence type="ECO:0000313" key="7">
    <source>
        <dbReference type="EMBL" id="BDS12618.1"/>
    </source>
</evidence>
<dbReference type="InterPro" id="IPR038765">
    <property type="entry name" value="Papain-like_cys_pep_sf"/>
</dbReference>
<dbReference type="PANTHER" id="PTHR10183:SF379">
    <property type="entry name" value="CALPAIN-5"/>
    <property type="match status" value="1"/>
</dbReference>
<dbReference type="PANTHER" id="PTHR10183">
    <property type="entry name" value="CALPAIN"/>
    <property type="match status" value="1"/>
</dbReference>
<feature type="active site" evidence="5">
    <location>
        <position position="512"/>
    </location>
</feature>
<evidence type="ECO:0000256" key="3">
    <source>
        <dbReference type="ARBA" id="ARBA00022801"/>
    </source>
</evidence>
<dbReference type="PROSITE" id="PS50203">
    <property type="entry name" value="CALPAIN_CAT"/>
    <property type="match status" value="1"/>
</dbReference>
<dbReference type="GO" id="GO:0006508">
    <property type="term" value="P:proteolysis"/>
    <property type="evidence" value="ECO:0007669"/>
    <property type="project" value="UniProtKB-KW"/>
</dbReference>
<reference evidence="7" key="1">
    <citation type="submission" date="2022-09" db="EMBL/GenBank/DDBJ databases">
        <title>Aureispira anguillicida sp. nov., isolated from Leptocephalus of Japanese eel Anguilla japonica.</title>
        <authorList>
            <person name="Yuasa K."/>
            <person name="Mekata T."/>
            <person name="Ikunari K."/>
        </authorList>
    </citation>
    <scope>NUCLEOTIDE SEQUENCE</scope>
    <source>
        <strain evidence="7">EL160426</strain>
    </source>
</reference>
<dbReference type="KEGG" id="aup:AsAng_0033420"/>
<feature type="active site" evidence="5">
    <location>
        <position position="332"/>
    </location>
</feature>
<comment type="similarity">
    <text evidence="1">Belongs to the peptidase C2 family.</text>
</comment>
<evidence type="ECO:0000313" key="8">
    <source>
        <dbReference type="Proteomes" id="UP001060919"/>
    </source>
</evidence>
<sequence>MTQKELRQTQQELKAIELLYQETIDLAKSDQVLYKELKGKLAQIKLLFQKCCKKYKEAAIVYSISIDFKDEELYEYWTIYRTSFSIWRKDWTPKIQAFLNEKKPYTLEFLDELLVFLNKIKEEAETFIKQYELLKEELSPAMSPKFSTWKEQTKNKLNDPKQGWVEYIQHFSKIKEQRLRDNALSEKINALITLYKELVQLWRDESRPNCNALLVTEENVANTQKLYDNMQALKTLLEEAPKEFKTAYAEWYQKSLREEWGIHLQTIKKGLEDSNTRKASMLIKGNPELKTIENRDLKYIDPHKKIGLYKQGKRDEHKIEANDVQQGILEDCFVLSPIAALAKTNPKAIEQLIEEKADGSFEVTLYLRKDPKSLERTKEKIKVKREFVVDQYGKDVFAGKGDRELWVQVLEKAIATARGGYDGIDKGAADEVLQLLTGKQVNMADFKTNDLDLLWGDLLNAYKNKKATNFSSLLKPNNIEDLFYKTEDEQKIYYEHNYYLDKIDANNIWLNNPHGKEHLVLTKKDLEKYFARYYILD</sequence>
<keyword evidence="2 5" id="KW-0645">Protease</keyword>
<evidence type="ECO:0000256" key="2">
    <source>
        <dbReference type="ARBA" id="ARBA00022670"/>
    </source>
</evidence>
<organism evidence="7 8">
    <name type="scientific">Aureispira anguillae</name>
    <dbReference type="NCBI Taxonomy" id="2864201"/>
    <lineage>
        <taxon>Bacteria</taxon>
        <taxon>Pseudomonadati</taxon>
        <taxon>Bacteroidota</taxon>
        <taxon>Saprospiria</taxon>
        <taxon>Saprospirales</taxon>
        <taxon>Saprospiraceae</taxon>
        <taxon>Aureispira</taxon>
    </lineage>
</organism>
<keyword evidence="4 5" id="KW-0788">Thiol protease</keyword>
<dbReference type="Pfam" id="PF00648">
    <property type="entry name" value="Peptidase_C2"/>
    <property type="match status" value="1"/>
</dbReference>
<proteinExistence type="inferred from homology"/>
<feature type="domain" description="Calpain catalytic" evidence="6">
    <location>
        <begin position="322"/>
        <end position="515"/>
    </location>
</feature>
<gene>
    <name evidence="7" type="ORF">AsAng_0033420</name>
</gene>
<feature type="active site" evidence="5">
    <location>
        <position position="496"/>
    </location>
</feature>
<keyword evidence="8" id="KW-1185">Reference proteome</keyword>
<accession>A0A915YGN2</accession>
<keyword evidence="3 5" id="KW-0378">Hydrolase</keyword>
<protein>
    <submittedName>
        <fullName evidence="7">C2 family cysteine protease</fullName>
    </submittedName>
</protein>
<dbReference type="EMBL" id="AP026867">
    <property type="protein sequence ID" value="BDS12618.1"/>
    <property type="molecule type" value="Genomic_DNA"/>
</dbReference>
<dbReference type="InterPro" id="IPR001300">
    <property type="entry name" value="Peptidase_C2_calpain_cat"/>
</dbReference>
<evidence type="ECO:0000256" key="1">
    <source>
        <dbReference type="ARBA" id="ARBA00007623"/>
    </source>
</evidence>
<evidence type="ECO:0000256" key="5">
    <source>
        <dbReference type="PROSITE-ProRule" id="PRU00239"/>
    </source>
</evidence>
<dbReference type="AlphaFoldDB" id="A0A915YGN2"/>
<dbReference type="Proteomes" id="UP001060919">
    <property type="component" value="Chromosome"/>
</dbReference>
<evidence type="ECO:0000259" key="6">
    <source>
        <dbReference type="PROSITE" id="PS50203"/>
    </source>
</evidence>